<evidence type="ECO:0000259" key="9">
    <source>
        <dbReference type="PROSITE" id="PS50011"/>
    </source>
</evidence>
<evidence type="ECO:0000313" key="11">
    <source>
        <dbReference type="Proteomes" id="UP000268321"/>
    </source>
</evidence>
<feature type="domain" description="Protein kinase" evidence="9">
    <location>
        <begin position="343"/>
        <end position="712"/>
    </location>
</feature>
<keyword evidence="6 7" id="KW-0067">ATP-binding</keyword>
<name>A0A4P9ZA60_9ASCO</name>
<keyword evidence="2" id="KW-0723">Serine/threonine-protein kinase</keyword>
<dbReference type="Proteomes" id="UP000268321">
    <property type="component" value="Unassembled WGS sequence"/>
</dbReference>
<dbReference type="Gene3D" id="1.10.510.10">
    <property type="entry name" value="Transferase(Phosphotransferase) domain 1"/>
    <property type="match status" value="1"/>
</dbReference>
<dbReference type="InterPro" id="IPR050494">
    <property type="entry name" value="Ser_Thr_dual-spec_kinase"/>
</dbReference>
<dbReference type="EMBL" id="ML004502">
    <property type="protein sequence ID" value="RKP29192.1"/>
    <property type="molecule type" value="Genomic_DNA"/>
</dbReference>
<keyword evidence="5 10" id="KW-0418">Kinase</keyword>
<keyword evidence="4 7" id="KW-0547">Nucleotide-binding</keyword>
<dbReference type="PANTHER" id="PTHR24058:SF22">
    <property type="entry name" value="DUAL SPECIFICITY TYROSINE-PHOSPHORYLATION-REGULATED KINASE 4"/>
    <property type="match status" value="1"/>
</dbReference>
<reference evidence="11" key="1">
    <citation type="journal article" date="2018" name="Nat. Microbiol.">
        <title>Leveraging single-cell genomics to expand the fungal tree of life.</title>
        <authorList>
            <person name="Ahrendt S.R."/>
            <person name="Quandt C.A."/>
            <person name="Ciobanu D."/>
            <person name="Clum A."/>
            <person name="Salamov A."/>
            <person name="Andreopoulos B."/>
            <person name="Cheng J.F."/>
            <person name="Woyke T."/>
            <person name="Pelin A."/>
            <person name="Henrissat B."/>
            <person name="Reynolds N.K."/>
            <person name="Benny G.L."/>
            <person name="Smith M.E."/>
            <person name="James T.Y."/>
            <person name="Grigoriev I.V."/>
        </authorList>
    </citation>
    <scope>NUCLEOTIDE SEQUENCE [LARGE SCALE GENOMIC DNA]</scope>
    <source>
        <strain evidence="11">Baker2002</strain>
    </source>
</reference>
<comment type="similarity">
    <text evidence="1">Belongs to the protein kinase superfamily. CMGC Ser/Thr protein kinase family. MNB/DYRK subfamily.</text>
</comment>
<evidence type="ECO:0000256" key="2">
    <source>
        <dbReference type="ARBA" id="ARBA00022527"/>
    </source>
</evidence>
<organism evidence="10 11">
    <name type="scientific">Metschnikowia bicuspidata</name>
    <dbReference type="NCBI Taxonomy" id="27322"/>
    <lineage>
        <taxon>Eukaryota</taxon>
        <taxon>Fungi</taxon>
        <taxon>Dikarya</taxon>
        <taxon>Ascomycota</taxon>
        <taxon>Saccharomycotina</taxon>
        <taxon>Pichiomycetes</taxon>
        <taxon>Metschnikowiaceae</taxon>
        <taxon>Metschnikowia</taxon>
    </lineage>
</organism>
<proteinExistence type="inferred from homology"/>
<feature type="region of interest" description="Disordered" evidence="8">
    <location>
        <begin position="22"/>
        <end position="181"/>
    </location>
</feature>
<dbReference type="InterPro" id="IPR008271">
    <property type="entry name" value="Ser/Thr_kinase_AS"/>
</dbReference>
<dbReference type="PANTHER" id="PTHR24058">
    <property type="entry name" value="DUAL SPECIFICITY PROTEIN KINASE"/>
    <property type="match status" value="1"/>
</dbReference>
<evidence type="ECO:0000313" key="10">
    <source>
        <dbReference type="EMBL" id="RKP29192.1"/>
    </source>
</evidence>
<dbReference type="GO" id="GO:0005737">
    <property type="term" value="C:cytoplasm"/>
    <property type="evidence" value="ECO:0007669"/>
    <property type="project" value="TreeGrafter"/>
</dbReference>
<dbReference type="Gene3D" id="3.30.200.20">
    <property type="entry name" value="Phosphorylase Kinase, domain 1"/>
    <property type="match status" value="1"/>
</dbReference>
<evidence type="ECO:0000256" key="7">
    <source>
        <dbReference type="PROSITE-ProRule" id="PRU10141"/>
    </source>
</evidence>
<evidence type="ECO:0000256" key="8">
    <source>
        <dbReference type="SAM" id="MobiDB-lite"/>
    </source>
</evidence>
<sequence>MSKLSPGLQNRLADIELDLALDKPAPKPLPRVPSATLQAHTNPCRVPELSTAKRAATRTSTARPQAASSQRVPSVRGALQGSPSFRENRSRHLDAPQFSFMRDTSSSRKKQAAATQTNKPTIPPRSCSQGDLNGKAGDGSGPGKKRVLSRTGASRPGVPVLSGDTPTLVHSSSFSGPQTATVVRPRDDMYTHLYKSAPRSREQLTDAFLALTVGNSIGDAKTARAAETGEKSAKPRTIYDVCRIVQRAEPQLFENAHSLDASLVPNEPLALQQLVESSAGHELSIFERGELMRAQAIYYVPDALRAARSRLDVNVNNSSNNYGFDDASGNYIISAHDHINYRYEIIRTLGTGTFGSVVLCVDHKYSRNGRTRKLALKIVKNKLDWSLQAVSEIKMLKVLMKAQNGPFDDHILNYCSHFHFRGHICIVTEALSLNLYQFLRLNGHRGVSLTVTQHVVRKILQGLHFVHGLNMVHCDIKPENIMMQLPEHFDALRPDADIYLRVKIIDFGSSCLAHETTHAYIQSRFYRAPEVILGTPYGCEIDLWSVGCLAAELFTGSPLFPGKSELNQIALFLELLGVPPSRYILRERKALLRTAQLRASKTLTRLDASYVSAAPDERRLKRTPLYTLFGIDGKLNTQLLTMQLNAHPDHRDAQGRRPIKISSRALDVVLRLATSNEDRGAQANFQRFLAAVFRWDPRDRTGAAQLLSQPFFGCPAP</sequence>
<dbReference type="SUPFAM" id="SSF56112">
    <property type="entry name" value="Protein kinase-like (PK-like)"/>
    <property type="match status" value="1"/>
</dbReference>
<dbReference type="InterPro" id="IPR000719">
    <property type="entry name" value="Prot_kinase_dom"/>
</dbReference>
<dbReference type="PROSITE" id="PS50011">
    <property type="entry name" value="PROTEIN_KINASE_DOM"/>
    <property type="match status" value="1"/>
</dbReference>
<dbReference type="InterPro" id="IPR017441">
    <property type="entry name" value="Protein_kinase_ATP_BS"/>
</dbReference>
<evidence type="ECO:0000256" key="4">
    <source>
        <dbReference type="ARBA" id="ARBA00022741"/>
    </source>
</evidence>
<dbReference type="AlphaFoldDB" id="A0A4P9ZA60"/>
<evidence type="ECO:0000256" key="3">
    <source>
        <dbReference type="ARBA" id="ARBA00022679"/>
    </source>
</evidence>
<evidence type="ECO:0000256" key="6">
    <source>
        <dbReference type="ARBA" id="ARBA00022840"/>
    </source>
</evidence>
<dbReference type="GO" id="GO:0030447">
    <property type="term" value="P:filamentous growth"/>
    <property type="evidence" value="ECO:0007669"/>
    <property type="project" value="UniProtKB-ARBA"/>
</dbReference>
<feature type="compositionally biased region" description="Low complexity" evidence="8">
    <location>
        <begin position="50"/>
        <end position="71"/>
    </location>
</feature>
<dbReference type="OrthoDB" id="9332038at2759"/>
<dbReference type="InterPro" id="IPR011009">
    <property type="entry name" value="Kinase-like_dom_sf"/>
</dbReference>
<keyword evidence="11" id="KW-1185">Reference proteome</keyword>
<dbReference type="PROSITE" id="PS00108">
    <property type="entry name" value="PROTEIN_KINASE_ST"/>
    <property type="match status" value="1"/>
</dbReference>
<feature type="compositionally biased region" description="Polar residues" evidence="8">
    <location>
        <begin position="113"/>
        <end position="131"/>
    </location>
</feature>
<evidence type="ECO:0000256" key="1">
    <source>
        <dbReference type="ARBA" id="ARBA00008867"/>
    </source>
</evidence>
<keyword evidence="3" id="KW-0808">Transferase</keyword>
<dbReference type="PROSITE" id="PS00107">
    <property type="entry name" value="PROTEIN_KINASE_ATP"/>
    <property type="match status" value="1"/>
</dbReference>
<dbReference type="GO" id="GO:0005524">
    <property type="term" value="F:ATP binding"/>
    <property type="evidence" value="ECO:0007669"/>
    <property type="project" value="UniProtKB-UniRule"/>
</dbReference>
<feature type="compositionally biased region" description="Polar residues" evidence="8">
    <location>
        <begin position="164"/>
        <end position="181"/>
    </location>
</feature>
<dbReference type="GO" id="GO:0005856">
    <property type="term" value="C:cytoskeleton"/>
    <property type="evidence" value="ECO:0007669"/>
    <property type="project" value="TreeGrafter"/>
</dbReference>
<accession>A0A4P9ZA60</accession>
<feature type="binding site" evidence="7">
    <location>
        <position position="377"/>
    </location>
    <ligand>
        <name>ATP</name>
        <dbReference type="ChEBI" id="CHEBI:30616"/>
    </ligand>
</feature>
<dbReference type="SMART" id="SM00220">
    <property type="entry name" value="S_TKc"/>
    <property type="match status" value="1"/>
</dbReference>
<evidence type="ECO:0000256" key="5">
    <source>
        <dbReference type="ARBA" id="ARBA00022777"/>
    </source>
</evidence>
<protein>
    <submittedName>
        <fullName evidence="10">Kinase-like protein</fullName>
    </submittedName>
</protein>
<dbReference type="Pfam" id="PF00069">
    <property type="entry name" value="Pkinase"/>
    <property type="match status" value="1"/>
</dbReference>
<gene>
    <name evidence="10" type="ORF">METBISCDRAFT_28428</name>
</gene>
<dbReference type="GO" id="GO:0004674">
    <property type="term" value="F:protein serine/threonine kinase activity"/>
    <property type="evidence" value="ECO:0007669"/>
    <property type="project" value="UniProtKB-KW"/>
</dbReference>